<keyword evidence="1" id="KW-0472">Membrane</keyword>
<dbReference type="EMBL" id="MFAY01000024">
    <property type="protein sequence ID" value="OGD88869.1"/>
    <property type="molecule type" value="Genomic_DNA"/>
</dbReference>
<comment type="caution">
    <text evidence="2">The sequence shown here is derived from an EMBL/GenBank/DDBJ whole genome shotgun (WGS) entry which is preliminary data.</text>
</comment>
<dbReference type="AlphaFoldDB" id="A0A1F5GAJ9"/>
<evidence type="ECO:0000313" key="3">
    <source>
        <dbReference type="Proteomes" id="UP000178577"/>
    </source>
</evidence>
<keyword evidence="1" id="KW-1133">Transmembrane helix</keyword>
<dbReference type="Proteomes" id="UP000178577">
    <property type="component" value="Unassembled WGS sequence"/>
</dbReference>
<feature type="transmembrane region" description="Helical" evidence="1">
    <location>
        <begin position="7"/>
        <end position="31"/>
    </location>
</feature>
<gene>
    <name evidence="2" type="ORF">A2693_04355</name>
</gene>
<sequence length="88" mass="10251">MADFISAWFNIAMNLLKTLWGKWLILARIIGNFQSQVILSVFYLLILAPVGILFGLIADPLKIRKKNSSNFVKWEHEKQTLKEARKQY</sequence>
<keyword evidence="1" id="KW-0812">Transmembrane</keyword>
<evidence type="ECO:0000313" key="2">
    <source>
        <dbReference type="EMBL" id="OGD88869.1"/>
    </source>
</evidence>
<evidence type="ECO:0000256" key="1">
    <source>
        <dbReference type="SAM" id="Phobius"/>
    </source>
</evidence>
<reference evidence="2 3" key="1">
    <citation type="journal article" date="2016" name="Nat. Commun.">
        <title>Thousands of microbial genomes shed light on interconnected biogeochemical processes in an aquifer system.</title>
        <authorList>
            <person name="Anantharaman K."/>
            <person name="Brown C.T."/>
            <person name="Hug L.A."/>
            <person name="Sharon I."/>
            <person name="Castelle C.J."/>
            <person name="Probst A.J."/>
            <person name="Thomas B.C."/>
            <person name="Singh A."/>
            <person name="Wilkins M.J."/>
            <person name="Karaoz U."/>
            <person name="Brodie E.L."/>
            <person name="Williams K.H."/>
            <person name="Hubbard S.S."/>
            <person name="Banfield J.F."/>
        </authorList>
    </citation>
    <scope>NUCLEOTIDE SEQUENCE [LARGE SCALE GENOMIC DNA]</scope>
</reference>
<protein>
    <submittedName>
        <fullName evidence="2">Uncharacterized protein</fullName>
    </submittedName>
</protein>
<name>A0A1F5GAJ9_9BACT</name>
<feature type="transmembrane region" description="Helical" evidence="1">
    <location>
        <begin position="37"/>
        <end position="58"/>
    </location>
</feature>
<organism evidence="2 3">
    <name type="scientific">Candidatus Curtissbacteria bacterium RIFCSPHIGHO2_01_FULL_40_12</name>
    <dbReference type="NCBI Taxonomy" id="1797710"/>
    <lineage>
        <taxon>Bacteria</taxon>
        <taxon>Candidatus Curtissiibacteriota</taxon>
    </lineage>
</organism>
<accession>A0A1F5GAJ9</accession>
<proteinExistence type="predicted"/>